<keyword evidence="2 6" id="KW-0812">Transmembrane</keyword>
<dbReference type="PANTHER" id="PTHR30520">
    <property type="entry name" value="FORMATE TRANSPORTER-RELATED"/>
    <property type="match status" value="1"/>
</dbReference>
<dbReference type="PANTHER" id="PTHR30520:SF2">
    <property type="entry name" value="INNER MEMBRANE PROTEIN YFDC"/>
    <property type="match status" value="1"/>
</dbReference>
<keyword evidence="8" id="KW-1185">Reference proteome</keyword>
<dbReference type="InterPro" id="IPR000292">
    <property type="entry name" value="For/NO2_transpt"/>
</dbReference>
<dbReference type="Pfam" id="PF01226">
    <property type="entry name" value="Form_Nir_trans"/>
    <property type="match status" value="1"/>
</dbReference>
<feature type="transmembrane region" description="Helical" evidence="6">
    <location>
        <begin position="190"/>
        <end position="212"/>
    </location>
</feature>
<evidence type="ECO:0000256" key="6">
    <source>
        <dbReference type="SAM" id="Phobius"/>
    </source>
</evidence>
<keyword evidence="3 6" id="KW-1133">Transmembrane helix</keyword>
<gene>
    <name evidence="7" type="ORF">GA0070215_10334</name>
</gene>
<evidence type="ECO:0000256" key="4">
    <source>
        <dbReference type="ARBA" id="ARBA00023136"/>
    </source>
</evidence>
<dbReference type="GO" id="GO:0005886">
    <property type="term" value="C:plasma membrane"/>
    <property type="evidence" value="ECO:0007669"/>
    <property type="project" value="TreeGrafter"/>
</dbReference>
<feature type="transmembrane region" description="Helical" evidence="6">
    <location>
        <begin position="158"/>
        <end position="178"/>
    </location>
</feature>
<protein>
    <submittedName>
        <fullName evidence="7">Formate/nitrite transporter FocA, FNT family</fullName>
    </submittedName>
</protein>
<feature type="region of interest" description="Disordered" evidence="5">
    <location>
        <begin position="1"/>
        <end position="22"/>
    </location>
</feature>
<evidence type="ECO:0000256" key="5">
    <source>
        <dbReference type="SAM" id="MobiDB-lite"/>
    </source>
</evidence>
<dbReference type="Proteomes" id="UP000198551">
    <property type="component" value="Unassembled WGS sequence"/>
</dbReference>
<feature type="transmembrane region" description="Helical" evidence="6">
    <location>
        <begin position="43"/>
        <end position="65"/>
    </location>
</feature>
<comment type="subcellular location">
    <subcellularLocation>
        <location evidence="1">Membrane</location>
        <topology evidence="1">Multi-pass membrane protein</topology>
    </subcellularLocation>
</comment>
<evidence type="ECO:0000256" key="1">
    <source>
        <dbReference type="ARBA" id="ARBA00004141"/>
    </source>
</evidence>
<reference evidence="8" key="1">
    <citation type="submission" date="2016-06" db="EMBL/GenBank/DDBJ databases">
        <authorList>
            <person name="Varghese N."/>
        </authorList>
    </citation>
    <scope>NUCLEOTIDE SEQUENCE [LARGE SCALE GENOMIC DNA]</scope>
    <source>
        <strain evidence="8">DSM 45555</strain>
    </source>
</reference>
<dbReference type="AlphaFoldDB" id="A0A1C4VA88"/>
<dbReference type="GO" id="GO:0015499">
    <property type="term" value="F:formate transmembrane transporter activity"/>
    <property type="evidence" value="ECO:0007669"/>
    <property type="project" value="TreeGrafter"/>
</dbReference>
<evidence type="ECO:0000313" key="8">
    <source>
        <dbReference type="Proteomes" id="UP000198551"/>
    </source>
</evidence>
<evidence type="ECO:0000256" key="2">
    <source>
        <dbReference type="ARBA" id="ARBA00022692"/>
    </source>
</evidence>
<dbReference type="RefSeq" id="WP_018788616.1">
    <property type="nucleotide sequence ID" value="NZ_FMCV01000003.1"/>
</dbReference>
<feature type="transmembrane region" description="Helical" evidence="6">
    <location>
        <begin position="71"/>
        <end position="89"/>
    </location>
</feature>
<accession>A0A1C4VA88</accession>
<name>A0A1C4VA88_9ACTN</name>
<keyword evidence="4 6" id="KW-0472">Membrane</keyword>
<evidence type="ECO:0000256" key="3">
    <source>
        <dbReference type="ARBA" id="ARBA00022989"/>
    </source>
</evidence>
<dbReference type="EMBL" id="FMCV01000003">
    <property type="protein sequence ID" value="SCE80953.1"/>
    <property type="molecule type" value="Genomic_DNA"/>
</dbReference>
<feature type="transmembrane region" description="Helical" evidence="6">
    <location>
        <begin position="118"/>
        <end position="138"/>
    </location>
</feature>
<dbReference type="Gene3D" id="1.20.1080.10">
    <property type="entry name" value="Glycerol uptake facilitator protein"/>
    <property type="match status" value="1"/>
</dbReference>
<dbReference type="InterPro" id="IPR023271">
    <property type="entry name" value="Aquaporin-like"/>
</dbReference>
<evidence type="ECO:0000313" key="7">
    <source>
        <dbReference type="EMBL" id="SCE80953.1"/>
    </source>
</evidence>
<feature type="transmembrane region" description="Helical" evidence="6">
    <location>
        <begin position="232"/>
        <end position="258"/>
    </location>
</feature>
<organism evidence="7 8">
    <name type="scientific">Micromonospora marina</name>
    <dbReference type="NCBI Taxonomy" id="307120"/>
    <lineage>
        <taxon>Bacteria</taxon>
        <taxon>Bacillati</taxon>
        <taxon>Actinomycetota</taxon>
        <taxon>Actinomycetes</taxon>
        <taxon>Micromonosporales</taxon>
        <taxon>Micromonosporaceae</taxon>
        <taxon>Micromonospora</taxon>
    </lineage>
</organism>
<sequence length="272" mass="28811">MKEEQRPRQAGADSSAGSEPEVTEAFSRLVEEGTIRLTRPWPALIVTGLLGGVDVGTGVLAYLLVLEATGQTLLAGLAFGIGFVALLLARSELFTENFLVPVTAVAAGRTSVRSLLRLWGVTLAGNLVGGWLVAWLIIRGLPRLRPAAVETGTHYAALGVNLRSFVLAVLAGLVITLMTRMQHATESLGVRLVPALLFGALLTGGQLFHSVLDSIMMFAALIAGPAPFGYLAWLGALCWSVLGNLVGGVGLVTVLRLARVPRELAKERSRQR</sequence>
<proteinExistence type="predicted"/>